<name>A0A4Q0Q466_9BRAD</name>
<dbReference type="Proteomes" id="UP000290174">
    <property type="component" value="Unassembled WGS sequence"/>
</dbReference>
<organism evidence="1 2">
    <name type="scientific">Bradyrhizobium zhanjiangense</name>
    <dbReference type="NCBI Taxonomy" id="1325107"/>
    <lineage>
        <taxon>Bacteria</taxon>
        <taxon>Pseudomonadati</taxon>
        <taxon>Pseudomonadota</taxon>
        <taxon>Alphaproteobacteria</taxon>
        <taxon>Hyphomicrobiales</taxon>
        <taxon>Nitrobacteraceae</taxon>
        <taxon>Bradyrhizobium</taxon>
    </lineage>
</organism>
<dbReference type="EMBL" id="RKMK01000097">
    <property type="protein sequence ID" value="RXG83741.1"/>
    <property type="molecule type" value="Genomic_DNA"/>
</dbReference>
<reference evidence="1 2" key="1">
    <citation type="submission" date="2018-11" db="EMBL/GenBank/DDBJ databases">
        <title>Bradyrhizobium sp. nov., isolated from effective nodules of peanut in China.</title>
        <authorList>
            <person name="Li Y."/>
        </authorList>
    </citation>
    <scope>NUCLEOTIDE SEQUENCE [LARGE SCALE GENOMIC DNA]</scope>
    <source>
        <strain evidence="1 2">CCBAU 51770</strain>
    </source>
</reference>
<protein>
    <submittedName>
        <fullName evidence="1">Uncharacterized protein</fullName>
    </submittedName>
</protein>
<evidence type="ECO:0000313" key="2">
    <source>
        <dbReference type="Proteomes" id="UP000290174"/>
    </source>
</evidence>
<accession>A0A4Q0Q466</accession>
<comment type="caution">
    <text evidence="1">The sequence shown here is derived from an EMBL/GenBank/DDBJ whole genome shotgun (WGS) entry which is preliminary data.</text>
</comment>
<dbReference type="AlphaFoldDB" id="A0A4Q0Q466"/>
<sequence>MPTLGVDFDFSQIKQRAMDLGATADQIPYIMATTLNMAADNTRSYLIETTWPSSVTVRNRSFMNAALTTKGSRATKTI</sequence>
<gene>
    <name evidence="1" type="ORF">EAS61_41100</name>
</gene>
<proteinExistence type="predicted"/>
<dbReference type="RefSeq" id="WP_128957350.1">
    <property type="nucleotide sequence ID" value="NZ_RKMK01000097.1"/>
</dbReference>
<evidence type="ECO:0000313" key="1">
    <source>
        <dbReference type="EMBL" id="RXG83741.1"/>
    </source>
</evidence>